<dbReference type="AlphaFoldDB" id="A0A2A2KFJ8"/>
<protein>
    <submittedName>
        <fullName evidence="1">Uncharacterized protein</fullName>
    </submittedName>
</protein>
<dbReference type="Proteomes" id="UP000218231">
    <property type="component" value="Unassembled WGS sequence"/>
</dbReference>
<comment type="caution">
    <text evidence="1">The sequence shown here is derived from an EMBL/GenBank/DDBJ whole genome shotgun (WGS) entry which is preliminary data.</text>
</comment>
<sequence length="74" mass="8089">MIRDSVRSQTKHDMTDDATRRYQALLAGHDATAEDCACSAAWGACKGCHWSPRVSCRARCNWLSVSTASASCPR</sequence>
<proteinExistence type="predicted"/>
<organism evidence="1 2">
    <name type="scientific">Diploscapter pachys</name>
    <dbReference type="NCBI Taxonomy" id="2018661"/>
    <lineage>
        <taxon>Eukaryota</taxon>
        <taxon>Metazoa</taxon>
        <taxon>Ecdysozoa</taxon>
        <taxon>Nematoda</taxon>
        <taxon>Chromadorea</taxon>
        <taxon>Rhabditida</taxon>
        <taxon>Rhabditina</taxon>
        <taxon>Rhabditomorpha</taxon>
        <taxon>Rhabditoidea</taxon>
        <taxon>Rhabditidae</taxon>
        <taxon>Diploscapter</taxon>
    </lineage>
</organism>
<evidence type="ECO:0000313" key="1">
    <source>
        <dbReference type="EMBL" id="PAV72754.1"/>
    </source>
</evidence>
<accession>A0A2A2KFJ8</accession>
<reference evidence="1 2" key="1">
    <citation type="journal article" date="2017" name="Curr. Biol.">
        <title>Genome architecture and evolution of a unichromosomal asexual nematode.</title>
        <authorList>
            <person name="Fradin H."/>
            <person name="Zegar C."/>
            <person name="Gutwein M."/>
            <person name="Lucas J."/>
            <person name="Kovtun M."/>
            <person name="Corcoran D."/>
            <person name="Baugh L.R."/>
            <person name="Kiontke K."/>
            <person name="Gunsalus K."/>
            <person name="Fitch D.H."/>
            <person name="Piano F."/>
        </authorList>
    </citation>
    <scope>NUCLEOTIDE SEQUENCE [LARGE SCALE GENOMIC DNA]</scope>
    <source>
        <strain evidence="1">PF1309</strain>
    </source>
</reference>
<evidence type="ECO:0000313" key="2">
    <source>
        <dbReference type="Proteomes" id="UP000218231"/>
    </source>
</evidence>
<keyword evidence="2" id="KW-1185">Reference proteome</keyword>
<gene>
    <name evidence="1" type="ORF">WR25_02328</name>
</gene>
<name>A0A2A2KFJ8_9BILA</name>
<dbReference type="EMBL" id="LIAE01008704">
    <property type="protein sequence ID" value="PAV72754.1"/>
    <property type="molecule type" value="Genomic_DNA"/>
</dbReference>